<dbReference type="PANTHER" id="PTHR21257">
    <property type="entry name" value="DELTA(14)-STEROL REDUCTASE"/>
    <property type="match status" value="1"/>
</dbReference>
<keyword evidence="1" id="KW-0444">Lipid biosynthesis</keyword>
<keyword evidence="1" id="KW-0443">Lipid metabolism</keyword>
<keyword evidence="1" id="KW-1207">Sterol metabolism</keyword>
<keyword evidence="1" id="KW-0152">Cholesterol biosynthesis</keyword>
<comment type="function">
    <text evidence="1">Catalyzes the reduction of the C14-unsaturated bond of lanosterol, as part of the metabolic pathway leading to cholesterol biosynthesis.</text>
</comment>
<name>A0A2J8QCC6_PANTR</name>
<organism evidence="2 3">
    <name type="scientific">Pan troglodytes</name>
    <name type="common">Chimpanzee</name>
    <dbReference type="NCBI Taxonomy" id="9598"/>
    <lineage>
        <taxon>Eukaryota</taxon>
        <taxon>Metazoa</taxon>
        <taxon>Chordata</taxon>
        <taxon>Craniata</taxon>
        <taxon>Vertebrata</taxon>
        <taxon>Euteleostomi</taxon>
        <taxon>Mammalia</taxon>
        <taxon>Eutheria</taxon>
        <taxon>Euarchontoglires</taxon>
        <taxon>Primates</taxon>
        <taxon>Haplorrhini</taxon>
        <taxon>Catarrhini</taxon>
        <taxon>Hominidae</taxon>
        <taxon>Pan</taxon>
    </lineage>
</organism>
<comment type="caution">
    <text evidence="1">Lacks conserved residue(s) required for the propagation of feature annotation.</text>
</comment>
<keyword evidence="1" id="KW-0752">Steroid biosynthesis</keyword>
<comment type="similarity">
    <text evidence="1">Belongs to the ERG4/ERG24 family.</text>
</comment>
<comment type="catalytic activity">
    <reaction evidence="1">
        <text>4,4-dimethyl-8,14-cholestadien-3beta-ol + NADPH + H(+) = 4,4-dimethyl-5alpha-cholest-8-en-3beta-ol + NADP(+)</text>
        <dbReference type="Rhea" id="RHEA:46812"/>
        <dbReference type="ChEBI" id="CHEBI:15378"/>
        <dbReference type="ChEBI" id="CHEBI:57783"/>
        <dbReference type="ChEBI" id="CHEBI:58349"/>
        <dbReference type="ChEBI" id="CHEBI:78904"/>
        <dbReference type="ChEBI" id="CHEBI:87044"/>
    </reaction>
</comment>
<sequence length="116" mass="12531">MAPTQGPRAPLEFGGPLGAAALLLLLPATMFHLLLAARSGPARLLGPPASLPGLEALWSPRALLLWLAWLGLQAALYLLPARKVAEGQELKDKSRLRYPINGNPIYDFFLGRELNP</sequence>
<evidence type="ECO:0000313" key="2">
    <source>
        <dbReference type="EMBL" id="PNI93898.1"/>
    </source>
</evidence>
<comment type="caution">
    <text evidence="2">The sequence shown here is derived from an EMBL/GenBank/DDBJ whole genome shotgun (WGS) entry which is preliminary data.</text>
</comment>
<keyword evidence="1" id="KW-0753">Steroid metabolism</keyword>
<reference evidence="2 3" key="1">
    <citation type="submission" date="2017-12" db="EMBL/GenBank/DDBJ databases">
        <title>High-resolution comparative analysis of great ape genomes.</title>
        <authorList>
            <person name="Pollen A."/>
            <person name="Hastie A."/>
            <person name="Hormozdiari F."/>
            <person name="Dougherty M."/>
            <person name="Liu R."/>
            <person name="Chaisson M."/>
            <person name="Hoppe E."/>
            <person name="Hill C."/>
            <person name="Pang A."/>
            <person name="Hillier L."/>
            <person name="Baker C."/>
            <person name="Armstrong J."/>
            <person name="Shendure J."/>
            <person name="Paten B."/>
            <person name="Wilson R."/>
            <person name="Chao H."/>
            <person name="Schneider V."/>
            <person name="Ventura M."/>
            <person name="Kronenberg Z."/>
            <person name="Murali S."/>
            <person name="Gordon D."/>
            <person name="Cantsilieris S."/>
            <person name="Munson K."/>
            <person name="Nelson B."/>
            <person name="Raja A."/>
            <person name="Underwood J."/>
            <person name="Diekhans M."/>
            <person name="Fiddes I."/>
            <person name="Haussler D."/>
            <person name="Eichler E."/>
        </authorList>
    </citation>
    <scope>NUCLEOTIDE SEQUENCE [LARGE SCALE GENOMIC DNA]</scope>
    <source>
        <strain evidence="2">Yerkes chimp pedigree #C0471</strain>
    </source>
</reference>
<comment type="pathway">
    <text evidence="1">Steroid biosynthesis; cholesterol biosynthesis.</text>
</comment>
<keyword evidence="1" id="KW-1133">Transmembrane helix</keyword>
<comment type="subcellular location">
    <subcellularLocation>
        <location evidence="1">Endoplasmic reticulum membrane</location>
        <topology evidence="1">Multi-pass membrane protein</topology>
    </subcellularLocation>
    <subcellularLocation>
        <location evidence="1">Microsome membrane</location>
        <topology evidence="1">Multi-pass membrane protein</topology>
    </subcellularLocation>
</comment>
<dbReference type="GO" id="GO:0005789">
    <property type="term" value="C:endoplasmic reticulum membrane"/>
    <property type="evidence" value="ECO:0007669"/>
    <property type="project" value="UniProtKB-SubCell"/>
</dbReference>
<keyword evidence="1" id="KW-0812">Transmembrane</keyword>
<dbReference type="Proteomes" id="UP000236370">
    <property type="component" value="Unassembled WGS sequence"/>
</dbReference>
<gene>
    <name evidence="2" type="ORF">CK820_G0033978</name>
</gene>
<dbReference type="EMBL" id="NBAG03000050">
    <property type="protein sequence ID" value="PNI93898.1"/>
    <property type="molecule type" value="Genomic_DNA"/>
</dbReference>
<feature type="non-terminal residue" evidence="2">
    <location>
        <position position="116"/>
    </location>
</feature>
<evidence type="ECO:0000313" key="3">
    <source>
        <dbReference type="Proteomes" id="UP000236370"/>
    </source>
</evidence>
<dbReference type="GO" id="GO:0050613">
    <property type="term" value="F:Delta14-sterol reductase activity"/>
    <property type="evidence" value="ECO:0007669"/>
    <property type="project" value="UniProtKB-UniRule"/>
</dbReference>
<feature type="transmembrane region" description="Helical" evidence="1">
    <location>
        <begin position="60"/>
        <end position="79"/>
    </location>
</feature>
<protein>
    <recommendedName>
        <fullName evidence="1">Delta(14)-sterol reductase TM7SF2</fullName>
        <shortName evidence="1">Delta-14-SR</shortName>
        <ecNumber evidence="1">1.3.1.70</ecNumber>
    </recommendedName>
    <alternativeName>
        <fullName evidence="1">3-beta-hydroxysterol Delta (14)-reductase</fullName>
    </alternativeName>
    <alternativeName>
        <fullName evidence="1">C-14 sterol reductase</fullName>
    </alternativeName>
    <alternativeName>
        <fullName evidence="1">Sterol C14-reductase</fullName>
    </alternativeName>
    <alternativeName>
        <fullName evidence="1">Transmembrane 7 superfamily member 2</fullName>
    </alternativeName>
</protein>
<keyword evidence="1" id="KW-0153">Cholesterol metabolism</keyword>
<dbReference type="GO" id="GO:0006695">
    <property type="term" value="P:cholesterol biosynthetic process"/>
    <property type="evidence" value="ECO:0007669"/>
    <property type="project" value="UniProtKB-UniRule"/>
</dbReference>
<proteinExistence type="inferred from homology"/>
<dbReference type="PANTHER" id="PTHR21257:SF52">
    <property type="entry name" value="DELTA(14)-STEROL REDUCTASE TM7SF2"/>
    <property type="match status" value="1"/>
</dbReference>
<dbReference type="EC" id="1.3.1.70" evidence="1"/>
<keyword evidence="1" id="KW-0560">Oxidoreductase</keyword>
<comment type="catalytic activity">
    <reaction evidence="1">
        <text>5alpha-cholest-8,14-dien-3beta-ol + NADPH + H(+) = 5alpha-cholest-8-en-3beta-ol + NADP(+)</text>
        <dbReference type="Rhea" id="RHEA:46456"/>
        <dbReference type="ChEBI" id="CHEBI:15378"/>
        <dbReference type="ChEBI" id="CHEBI:16608"/>
        <dbReference type="ChEBI" id="CHEBI:57783"/>
        <dbReference type="ChEBI" id="CHEBI:58349"/>
        <dbReference type="ChEBI" id="CHEBI:86131"/>
    </reaction>
</comment>
<keyword evidence="1" id="KW-0756">Sterol biosynthesis</keyword>
<evidence type="ECO:0000256" key="1">
    <source>
        <dbReference type="RuleBase" id="RU369120"/>
    </source>
</evidence>
<comment type="catalytic activity">
    <reaction evidence="1">
        <text>4,4-dimethyl-5alpha-cholesta-8,24-dien-3beta-ol + NADP(+) = 4,4-dimethyl-5alpha-cholesta-8,14,24-trien-3beta-ol + NADPH + H(+)</text>
        <dbReference type="Rhea" id="RHEA:18561"/>
        <dbReference type="ChEBI" id="CHEBI:15378"/>
        <dbReference type="ChEBI" id="CHEBI:17813"/>
        <dbReference type="ChEBI" id="CHEBI:18364"/>
        <dbReference type="ChEBI" id="CHEBI:57783"/>
        <dbReference type="ChEBI" id="CHEBI:58349"/>
        <dbReference type="EC" id="1.3.1.70"/>
    </reaction>
</comment>
<keyword evidence="1" id="KW-0256">Endoplasmic reticulum</keyword>
<accession>A0A2J8QCC6</accession>
<keyword evidence="1" id="KW-0472">Membrane</keyword>
<dbReference type="AlphaFoldDB" id="A0A2J8QCC6"/>